<reference evidence="2" key="1">
    <citation type="submission" date="2018-05" db="EMBL/GenBank/DDBJ databases">
        <authorList>
            <person name="Cea G.-C."/>
            <person name="William W."/>
        </authorList>
    </citation>
    <scope>NUCLEOTIDE SEQUENCE [LARGE SCALE GENOMIC DNA]</scope>
    <source>
        <strain evidence="2">DB21MT 5</strain>
    </source>
</reference>
<dbReference type="Proteomes" id="UP000250163">
    <property type="component" value="Chromosome MORIYA"/>
</dbReference>
<dbReference type="OrthoDB" id="9764416at2"/>
<gene>
    <name evidence="1" type="ORF">MORIYA_1042</name>
</gene>
<dbReference type="EMBL" id="LS483250">
    <property type="protein sequence ID" value="SQD77520.1"/>
    <property type="molecule type" value="Genomic_DNA"/>
</dbReference>
<accession>A0A330LL31</accession>
<sequence length="70" mass="7995">MWVYSVLGGGSGVYLLDKIDMVVTDLGLNNIPLTTWVARFNLMNTIEPTAGQSLEYEKRPQWFKDWEKTG</sequence>
<evidence type="ECO:0000313" key="2">
    <source>
        <dbReference type="Proteomes" id="UP000250163"/>
    </source>
</evidence>
<organism evidence="1 2">
    <name type="scientific">Moritella yayanosii</name>
    <dbReference type="NCBI Taxonomy" id="69539"/>
    <lineage>
        <taxon>Bacteria</taxon>
        <taxon>Pseudomonadati</taxon>
        <taxon>Pseudomonadota</taxon>
        <taxon>Gammaproteobacteria</taxon>
        <taxon>Alteromonadales</taxon>
        <taxon>Moritellaceae</taxon>
        <taxon>Moritella</taxon>
    </lineage>
</organism>
<proteinExistence type="predicted"/>
<keyword evidence="2" id="KW-1185">Reference proteome</keyword>
<dbReference type="KEGG" id="mya:MORIYA_1042"/>
<name>A0A330LL31_9GAMM</name>
<dbReference type="AlphaFoldDB" id="A0A330LL31"/>
<protein>
    <submittedName>
        <fullName evidence="1">Uncharacterized protein</fullName>
    </submittedName>
</protein>
<evidence type="ECO:0000313" key="1">
    <source>
        <dbReference type="EMBL" id="SQD77520.1"/>
    </source>
</evidence>